<reference evidence="2" key="1">
    <citation type="journal article" date="2019" name="Nat. Commun.">
        <title>The genome of broomcorn millet.</title>
        <authorList>
            <person name="Zou C."/>
            <person name="Miki D."/>
            <person name="Li D."/>
            <person name="Tang Q."/>
            <person name="Xiao L."/>
            <person name="Rajput S."/>
            <person name="Deng P."/>
            <person name="Jia W."/>
            <person name="Huang R."/>
            <person name="Zhang M."/>
            <person name="Sun Y."/>
            <person name="Hu J."/>
            <person name="Fu X."/>
            <person name="Schnable P.S."/>
            <person name="Li F."/>
            <person name="Zhang H."/>
            <person name="Feng B."/>
            <person name="Zhu X."/>
            <person name="Liu R."/>
            <person name="Schnable J.C."/>
            <person name="Zhu J.-K."/>
            <person name="Zhang H."/>
        </authorList>
    </citation>
    <scope>NUCLEOTIDE SEQUENCE [LARGE SCALE GENOMIC DNA]</scope>
</reference>
<keyword evidence="2" id="KW-1185">Reference proteome</keyword>
<sequence>MEEKGNEAPKEPANTWTLAHPKFVMGKPMMTTEELASAGVSTRGLHNHYNSHAMHKENPSIVGEFKARDLHSGPGYFSVTWSDLYDLFNLDALDISLIRCLALQLNKESTEHQLGVAFIDPQQFSATVITQDPDHDMRDDKDKLEKQQLLAIRENVASFLLVDVISDKGSRWLPNPSCAPGCSRKHKMILLGSSIKGDGQQPKSVTFNIHQVTGVVLGRHLYWTKVTGVDFIQGGLVTKKGDGSLVMSVTY</sequence>
<dbReference type="Proteomes" id="UP000275267">
    <property type="component" value="Unassembled WGS sequence"/>
</dbReference>
<dbReference type="OrthoDB" id="717856at2759"/>
<protein>
    <submittedName>
        <fullName evidence="1">Uncharacterized protein</fullName>
    </submittedName>
</protein>
<accession>A0A3L6SZI5</accession>
<proteinExistence type="predicted"/>
<dbReference type="STRING" id="4540.A0A3L6SZI5"/>
<name>A0A3L6SZI5_PANMI</name>
<organism evidence="1 2">
    <name type="scientific">Panicum miliaceum</name>
    <name type="common">Proso millet</name>
    <name type="synonym">Broomcorn millet</name>
    <dbReference type="NCBI Taxonomy" id="4540"/>
    <lineage>
        <taxon>Eukaryota</taxon>
        <taxon>Viridiplantae</taxon>
        <taxon>Streptophyta</taxon>
        <taxon>Embryophyta</taxon>
        <taxon>Tracheophyta</taxon>
        <taxon>Spermatophyta</taxon>
        <taxon>Magnoliopsida</taxon>
        <taxon>Liliopsida</taxon>
        <taxon>Poales</taxon>
        <taxon>Poaceae</taxon>
        <taxon>PACMAD clade</taxon>
        <taxon>Panicoideae</taxon>
        <taxon>Panicodae</taxon>
        <taxon>Paniceae</taxon>
        <taxon>Panicinae</taxon>
        <taxon>Panicum</taxon>
        <taxon>Panicum sect. Panicum</taxon>
    </lineage>
</organism>
<comment type="caution">
    <text evidence="1">The sequence shown here is derived from an EMBL/GenBank/DDBJ whole genome shotgun (WGS) entry which is preliminary data.</text>
</comment>
<evidence type="ECO:0000313" key="1">
    <source>
        <dbReference type="EMBL" id="RLN29793.1"/>
    </source>
</evidence>
<evidence type="ECO:0000313" key="2">
    <source>
        <dbReference type="Proteomes" id="UP000275267"/>
    </source>
</evidence>
<dbReference type="AlphaFoldDB" id="A0A3L6SZI5"/>
<dbReference type="EMBL" id="PQIB02000003">
    <property type="protein sequence ID" value="RLN29793.1"/>
    <property type="molecule type" value="Genomic_DNA"/>
</dbReference>
<gene>
    <name evidence="1" type="ORF">C2845_PM05G02540</name>
</gene>